<comment type="caution">
    <text evidence="1">The sequence shown here is derived from an EMBL/GenBank/DDBJ whole genome shotgun (WGS) entry which is preliminary data.</text>
</comment>
<reference evidence="1 2" key="1">
    <citation type="submission" date="2020-04" db="EMBL/GenBank/DDBJ databases">
        <authorList>
            <person name="Wallbank WR R."/>
            <person name="Pardo Diaz C."/>
            <person name="Kozak K."/>
            <person name="Martin S."/>
            <person name="Jiggins C."/>
            <person name="Moest M."/>
            <person name="Warren A I."/>
            <person name="Byers J.R.P. K."/>
            <person name="Montejo-Kovacevich G."/>
            <person name="Yen C E."/>
        </authorList>
    </citation>
    <scope>NUCLEOTIDE SEQUENCE [LARGE SCALE GENOMIC DNA]</scope>
</reference>
<evidence type="ECO:0000313" key="1">
    <source>
        <dbReference type="EMBL" id="CAB3259341.1"/>
    </source>
</evidence>
<proteinExistence type="predicted"/>
<organism evidence="1 2">
    <name type="scientific">Arctia plantaginis</name>
    <name type="common">Wood tiger moth</name>
    <name type="synonym">Phalaena plantaginis</name>
    <dbReference type="NCBI Taxonomy" id="874455"/>
    <lineage>
        <taxon>Eukaryota</taxon>
        <taxon>Metazoa</taxon>
        <taxon>Ecdysozoa</taxon>
        <taxon>Arthropoda</taxon>
        <taxon>Hexapoda</taxon>
        <taxon>Insecta</taxon>
        <taxon>Pterygota</taxon>
        <taxon>Neoptera</taxon>
        <taxon>Endopterygota</taxon>
        <taxon>Lepidoptera</taxon>
        <taxon>Glossata</taxon>
        <taxon>Ditrysia</taxon>
        <taxon>Noctuoidea</taxon>
        <taxon>Erebidae</taxon>
        <taxon>Arctiinae</taxon>
        <taxon>Arctia</taxon>
    </lineage>
</organism>
<dbReference type="AlphaFoldDB" id="A0A8S1BBZ0"/>
<sequence length="101" mass="11347">MGHSEERCTGERRIYLCSAMRPNTDPIRFATHKHKDSECERHDIHSLHPLRAAHNRPGYGVMLFRVAAAGAAVVREGRAFCRFAGDERIILNSQETIGASM</sequence>
<evidence type="ECO:0000313" key="2">
    <source>
        <dbReference type="Proteomes" id="UP000494106"/>
    </source>
</evidence>
<dbReference type="EMBL" id="CADEBC010000608">
    <property type="protein sequence ID" value="CAB3259341.1"/>
    <property type="molecule type" value="Genomic_DNA"/>
</dbReference>
<gene>
    <name evidence="1" type="ORF">APLA_LOCUS17041</name>
</gene>
<dbReference type="OrthoDB" id="7162729at2759"/>
<keyword evidence="2" id="KW-1185">Reference proteome</keyword>
<name>A0A8S1BBZ0_ARCPL</name>
<dbReference type="Proteomes" id="UP000494106">
    <property type="component" value="Unassembled WGS sequence"/>
</dbReference>
<protein>
    <submittedName>
        <fullName evidence="1">Uncharacterized protein</fullName>
    </submittedName>
</protein>
<accession>A0A8S1BBZ0</accession>